<dbReference type="NCBIfam" id="TIGR04183">
    <property type="entry name" value="Por_Secre_tail"/>
    <property type="match status" value="1"/>
</dbReference>
<dbReference type="Pfam" id="PF01364">
    <property type="entry name" value="Peptidase_C25"/>
    <property type="match status" value="1"/>
</dbReference>
<reference evidence="4 5" key="1">
    <citation type="submission" date="2016-10" db="EMBL/GenBank/DDBJ databases">
        <authorList>
            <person name="de Groot N.N."/>
        </authorList>
    </citation>
    <scope>NUCLEOTIDE SEQUENCE [LARGE SCALE GENOMIC DNA]</scope>
    <source>
        <strain evidence="4 5">CGMCC 1.12333</strain>
    </source>
</reference>
<evidence type="ECO:0000259" key="3">
    <source>
        <dbReference type="Pfam" id="PF01364"/>
    </source>
</evidence>
<protein>
    <submittedName>
        <fullName evidence="4">Por secretion system C-terminal sorting domain-containing protein</fullName>
    </submittedName>
</protein>
<dbReference type="InterPro" id="IPR029030">
    <property type="entry name" value="Caspase-like_dom_sf"/>
</dbReference>
<dbReference type="GO" id="GO:0006508">
    <property type="term" value="P:proteolysis"/>
    <property type="evidence" value="ECO:0007669"/>
    <property type="project" value="InterPro"/>
</dbReference>
<evidence type="ECO:0000313" key="4">
    <source>
        <dbReference type="EMBL" id="SFU31111.1"/>
    </source>
</evidence>
<feature type="chain" id="PRO_5011561945" evidence="2">
    <location>
        <begin position="20"/>
        <end position="1275"/>
    </location>
</feature>
<feature type="domain" description="Gingipain" evidence="3">
    <location>
        <begin position="538"/>
        <end position="906"/>
    </location>
</feature>
<name>A0A1I7F4K2_9FLAO</name>
<sequence length="1275" mass="142567">MKNALPLILFFAILLNVKAQQKVVTFDWDGYKELVNESGSVRIPNATDVNFDFEDGVLIYRTQWKDNQYIDETSVTISNINYETVSKSNLYDLSIDGLQNSIDGIIETTKARGKFYSILQFSPYIYDQGVYKRVTSVTFNYSYAASAQRLFDVPEVGNSVLATGNWFKFYVQESGVYKIDKSFLSSLGINVSQIDPRTLKIYGYGGEMLPLRNGNTSYYDLPELSIKVRGESDGSFDAADYVLFYATGVDQWNEESNTSNNVYTDIAYYYITYGGDYGNRIQVATQPAASPSYTFTNYDDYQFHEVDEYSPIKVGRRWYGEIFNVENEQTFSFDLEDLDSSEDVNVYVSAVAVSSVGTSMAVSANGQSIGSLNLSGTSSAVTLMTGGVGSYNASLSSEELDVTLSYNNAGNPSSLCYLDYLLISSKRLLKGRNSQYPFTREDAANLFNVGAYSFSDASGIDEVWDVTDMYSVTTYENDDNASDFSFKVQLGSSRKYVVVDDNDFYVPGINSSDKTVANQNLKGTIFQNASGGSESVDYIIVTPQEFVSQANRLASFHENDSGLNVRVVTLDEIYSEFSTGNQDIAAIRNLIKYVYDNASSADDRLKYVCLFGDGSYDYKDRISNNTNFVPLYHNVQSFSLATSYATDDFYGMMDATEGDMSNDLLDVAVGRIIARDLQEATEMVDKIVAYRSEEAMGRWRNNVIQISDDGDDSTDVYFQFDLDAVSQEIATNRPSFNVEKIYEDAYIQQSSSGGERYPDAKEELLDKIKMGVLSMNYFGHGGEEGLSSERLFQSTDIQELDNENKYPLFITITCDFTRFDNPELTTGGEYMFLNPSGGAIALVATTREIYITNGINYNPVFAEYLYSYNSDDFTSMAESVRLAKIDLASGAQKRLIHFIGDPALKLAIPKPKINLTHINDIPVSQSVDTLKALSTVKLSGNITNANDVLLNEYNGTVFATVYDKNIERTTLGNDGVQVDNTLVTMDFETLGEVLFRGKATVTNGEFEFNFVVPRDALIPVDEGRVSFYAYKDDKSEDQTGYNTDILVGGLNENAPADNEGPEITLYMNDENFIYGGMTNQAPIFLAFLEDENGINTSSGIGHDIVAILDGDETNPYVMNDYYEADTDVYTSGAVNYPFSDLEPGLHTITFKAWDTYNNSSTAEIQFLVVDDDEMKLEKVLNYPNPFVSYTEFWFQHNKPFEPLDVQVQVFTVSGKIVWTHNQTITTEGYLSREITWDGRDDFGDKIGKGVYVYKITVKSTLSNKKAEKYEKLVIL</sequence>
<dbReference type="Gene3D" id="3.40.50.10390">
    <property type="entry name" value="Gingipain r, domain 1"/>
    <property type="match status" value="1"/>
</dbReference>
<dbReference type="Gene3D" id="3.40.50.1460">
    <property type="match status" value="1"/>
</dbReference>
<dbReference type="EMBL" id="FPBK01000001">
    <property type="protein sequence ID" value="SFU31111.1"/>
    <property type="molecule type" value="Genomic_DNA"/>
</dbReference>
<dbReference type="InterPro" id="IPR029031">
    <property type="entry name" value="Gingipain_N_sf"/>
</dbReference>
<dbReference type="SUPFAM" id="SSF52129">
    <property type="entry name" value="Caspase-like"/>
    <property type="match status" value="1"/>
</dbReference>
<dbReference type="Gene3D" id="2.60.40.4070">
    <property type="match status" value="1"/>
</dbReference>
<evidence type="ECO:0000256" key="1">
    <source>
        <dbReference type="ARBA" id="ARBA00022729"/>
    </source>
</evidence>
<evidence type="ECO:0000256" key="2">
    <source>
        <dbReference type="SAM" id="SignalP"/>
    </source>
</evidence>
<dbReference type="STRING" id="1224947.SAMN05216480_101627"/>
<dbReference type="InterPro" id="IPR001769">
    <property type="entry name" value="Gingipain"/>
</dbReference>
<keyword evidence="1 2" id="KW-0732">Signal</keyword>
<proteinExistence type="predicted"/>
<dbReference type="RefSeq" id="WP_093022866.1">
    <property type="nucleotide sequence ID" value="NZ_FPBK01000001.1"/>
</dbReference>
<feature type="signal peptide" evidence="2">
    <location>
        <begin position="1"/>
        <end position="19"/>
    </location>
</feature>
<dbReference type="Proteomes" id="UP000199138">
    <property type="component" value="Unassembled WGS sequence"/>
</dbReference>
<dbReference type="NCBIfam" id="NF033707">
    <property type="entry name" value="T9SS_sortase"/>
    <property type="match status" value="1"/>
</dbReference>
<keyword evidence="5" id="KW-1185">Reference proteome</keyword>
<accession>A0A1I7F4K2</accession>
<dbReference type="InterPro" id="IPR026444">
    <property type="entry name" value="Secre_tail"/>
</dbReference>
<gene>
    <name evidence="4" type="ORF">SAMN05216480_101627</name>
</gene>
<dbReference type="OrthoDB" id="9809780at2"/>
<organism evidence="4 5">
    <name type="scientific">Pustulibacterium marinum</name>
    <dbReference type="NCBI Taxonomy" id="1224947"/>
    <lineage>
        <taxon>Bacteria</taxon>
        <taxon>Pseudomonadati</taxon>
        <taxon>Bacteroidota</taxon>
        <taxon>Flavobacteriia</taxon>
        <taxon>Flavobacteriales</taxon>
        <taxon>Flavobacteriaceae</taxon>
        <taxon>Pustulibacterium</taxon>
    </lineage>
</organism>
<dbReference type="GO" id="GO:0008234">
    <property type="term" value="F:cysteine-type peptidase activity"/>
    <property type="evidence" value="ECO:0007669"/>
    <property type="project" value="InterPro"/>
</dbReference>
<evidence type="ECO:0000313" key="5">
    <source>
        <dbReference type="Proteomes" id="UP000199138"/>
    </source>
</evidence>
<dbReference type="AlphaFoldDB" id="A0A1I7F4K2"/>
<dbReference type="CDD" id="cd02258">
    <property type="entry name" value="Peptidase_C25_N"/>
    <property type="match status" value="1"/>
</dbReference>